<accession>A0ABW9G270</accession>
<evidence type="ECO:0000313" key="4">
    <source>
        <dbReference type="EMBL" id="MFM2483607.1"/>
    </source>
</evidence>
<gene>
    <name evidence="4" type="ORF">ABUE30_00695</name>
</gene>
<dbReference type="Gene3D" id="3.40.50.720">
    <property type="entry name" value="NAD(P)-binding Rossmann-like Domain"/>
    <property type="match status" value="1"/>
</dbReference>
<dbReference type="InterPro" id="IPR002347">
    <property type="entry name" value="SDR_fam"/>
</dbReference>
<dbReference type="InterPro" id="IPR051911">
    <property type="entry name" value="SDR_oxidoreductase"/>
</dbReference>
<dbReference type="PROSITE" id="PS00061">
    <property type="entry name" value="ADH_SHORT"/>
    <property type="match status" value="1"/>
</dbReference>
<organism evidence="4 5">
    <name type="scientific">Celerinatantimonas yamalensis</name>
    <dbReference type="NCBI Taxonomy" id="559956"/>
    <lineage>
        <taxon>Bacteria</taxon>
        <taxon>Pseudomonadati</taxon>
        <taxon>Pseudomonadota</taxon>
        <taxon>Gammaproteobacteria</taxon>
        <taxon>Celerinatantimonadaceae</taxon>
        <taxon>Celerinatantimonas</taxon>
    </lineage>
</organism>
<dbReference type="Proteomes" id="UP001629953">
    <property type="component" value="Unassembled WGS sequence"/>
</dbReference>
<dbReference type="CDD" id="cd05374">
    <property type="entry name" value="17beta-HSD-like_SDR_c"/>
    <property type="match status" value="1"/>
</dbReference>
<dbReference type="PRINTS" id="PR00081">
    <property type="entry name" value="GDHRDH"/>
</dbReference>
<evidence type="ECO:0000256" key="1">
    <source>
        <dbReference type="ARBA" id="ARBA00006484"/>
    </source>
</evidence>
<dbReference type="PANTHER" id="PTHR43976:SF16">
    <property type="entry name" value="SHORT-CHAIN DEHYDROGENASE_REDUCTASE FAMILY PROTEIN"/>
    <property type="match status" value="1"/>
</dbReference>
<dbReference type="Pfam" id="PF00106">
    <property type="entry name" value="adh_short"/>
    <property type="match status" value="1"/>
</dbReference>
<keyword evidence="2" id="KW-0560">Oxidoreductase</keyword>
<dbReference type="PANTHER" id="PTHR43976">
    <property type="entry name" value="SHORT CHAIN DEHYDROGENASE"/>
    <property type="match status" value="1"/>
</dbReference>
<dbReference type="EMBL" id="JBEQCT010000001">
    <property type="protein sequence ID" value="MFM2483607.1"/>
    <property type="molecule type" value="Genomic_DNA"/>
</dbReference>
<protein>
    <submittedName>
        <fullName evidence="4">SDR family NAD(P)-dependent oxidoreductase</fullName>
    </submittedName>
</protein>
<dbReference type="PRINTS" id="PR00080">
    <property type="entry name" value="SDRFAMILY"/>
</dbReference>
<dbReference type="InterPro" id="IPR036291">
    <property type="entry name" value="NAD(P)-bd_dom_sf"/>
</dbReference>
<reference evidence="4 5" key="1">
    <citation type="journal article" date="2013" name="Int. J. Syst. Evol. Microbiol.">
        <title>Celerinatantimonas yamalensis sp. nov., a cold-adapted diazotrophic bacterium from a cold permafrost brine.</title>
        <authorList>
            <person name="Shcherbakova V."/>
            <person name="Chuvilskaya N."/>
            <person name="Rivkina E."/>
            <person name="Demidov N."/>
            <person name="Uchaeva V."/>
            <person name="Suetin S."/>
            <person name="Suzina N."/>
            <person name="Gilichinsky D."/>
        </authorList>
    </citation>
    <scope>NUCLEOTIDE SEQUENCE [LARGE SCALE GENOMIC DNA]</scope>
    <source>
        <strain evidence="4 5">C7</strain>
    </source>
</reference>
<name>A0ABW9G270_9GAMM</name>
<evidence type="ECO:0000256" key="3">
    <source>
        <dbReference type="RuleBase" id="RU000363"/>
    </source>
</evidence>
<sequence length="278" mass="30925">MTTISHILITGCSSGIGYHCAKTLHQHDYRVVASCRRKEDTLRLREQGLNAVTLDLACSDSIEQGYAQALEQLGGRIDALFNNGAYGQTGALEDLSTNALRAQFENNFFGWHHLIRLVLPLMLNQQRGRIIQNSSVLGLAALRYRGAYCASKFALEGYTDTLRLELSDTPIKVCLIEPGPINSRFRANAKQVFLNTIAWQTSRHRDNYQATLTRLGSDQPPSRHTLEPDAIADCLLDALRSATPKTRYYVTRPTKLVAIARRILSTKALDRLLLKGGA</sequence>
<evidence type="ECO:0000256" key="2">
    <source>
        <dbReference type="ARBA" id="ARBA00023002"/>
    </source>
</evidence>
<dbReference type="InterPro" id="IPR020904">
    <property type="entry name" value="Sc_DH/Rdtase_CS"/>
</dbReference>
<dbReference type="SUPFAM" id="SSF51735">
    <property type="entry name" value="NAD(P)-binding Rossmann-fold domains"/>
    <property type="match status" value="1"/>
</dbReference>
<evidence type="ECO:0000313" key="5">
    <source>
        <dbReference type="Proteomes" id="UP001629953"/>
    </source>
</evidence>
<comment type="similarity">
    <text evidence="1 3">Belongs to the short-chain dehydrogenases/reductases (SDR) family.</text>
</comment>
<comment type="caution">
    <text evidence="4">The sequence shown here is derived from an EMBL/GenBank/DDBJ whole genome shotgun (WGS) entry which is preliminary data.</text>
</comment>
<proteinExistence type="inferred from homology"/>
<keyword evidence="5" id="KW-1185">Reference proteome</keyword>